<evidence type="ECO:0000256" key="2">
    <source>
        <dbReference type="ARBA" id="ARBA00023125"/>
    </source>
</evidence>
<name>A0A2I1RGH4_FAUOS</name>
<evidence type="ECO:0000313" key="6">
    <source>
        <dbReference type="EMBL" id="PKZ68233.1"/>
    </source>
</evidence>
<dbReference type="Gene3D" id="1.10.357.10">
    <property type="entry name" value="Tetracycline Repressor, domain 2"/>
    <property type="match status" value="1"/>
</dbReference>
<evidence type="ECO:0000256" key="3">
    <source>
        <dbReference type="ARBA" id="ARBA00023163"/>
    </source>
</evidence>
<feature type="DNA-binding region" description="H-T-H motif" evidence="4">
    <location>
        <begin position="24"/>
        <end position="43"/>
    </location>
</feature>
<dbReference type="PRINTS" id="PR00455">
    <property type="entry name" value="HTHTETR"/>
</dbReference>
<dbReference type="InterPro" id="IPR036271">
    <property type="entry name" value="Tet_transcr_reg_TetR-rel_C_sf"/>
</dbReference>
<dbReference type="PANTHER" id="PTHR47506">
    <property type="entry name" value="TRANSCRIPTIONAL REGULATORY PROTEIN"/>
    <property type="match status" value="1"/>
</dbReference>
<sequence>MKNKSEILQDSCDYFYQNGFNGTSVDALAQYAKITKKTLYRYFDSKEQLIEDSLDFRHEWFMTQLNYSLENITGEAVIDGYLQFLKNWLSSEDFYGCMFINACGEFSDRTHKFHQKSLSHKKQVLTLLSQKIALGKIDESLSQKLAKLLFIQGEGLIVAMQVGIVNLDNMDEYMTNSRHLLNH</sequence>
<dbReference type="InterPro" id="IPR009057">
    <property type="entry name" value="Homeodomain-like_sf"/>
</dbReference>
<organism evidence="6 7">
    <name type="scientific">Faucicola osloensis</name>
    <name type="common">Moraxella osloensis</name>
    <dbReference type="NCBI Taxonomy" id="34062"/>
    <lineage>
        <taxon>Bacteria</taxon>
        <taxon>Pseudomonadati</taxon>
        <taxon>Pseudomonadota</taxon>
        <taxon>Gammaproteobacteria</taxon>
        <taxon>Moraxellales</taxon>
        <taxon>Moraxellaceae</taxon>
        <taxon>Faucicola</taxon>
    </lineage>
</organism>
<dbReference type="PROSITE" id="PS50977">
    <property type="entry name" value="HTH_TETR_2"/>
    <property type="match status" value="1"/>
</dbReference>
<evidence type="ECO:0000256" key="1">
    <source>
        <dbReference type="ARBA" id="ARBA00023015"/>
    </source>
</evidence>
<comment type="caution">
    <text evidence="6">The sequence shown here is derived from an EMBL/GenBank/DDBJ whole genome shotgun (WGS) entry which is preliminary data.</text>
</comment>
<keyword evidence="2 4" id="KW-0238">DNA-binding</keyword>
<dbReference type="PANTHER" id="PTHR47506:SF1">
    <property type="entry name" value="HTH-TYPE TRANSCRIPTIONAL REGULATOR YJDC"/>
    <property type="match status" value="1"/>
</dbReference>
<proteinExistence type="predicted"/>
<protein>
    <submittedName>
        <fullName evidence="6">TetR family transcriptional regulator</fullName>
    </submittedName>
</protein>
<dbReference type="Pfam" id="PF00440">
    <property type="entry name" value="TetR_N"/>
    <property type="match status" value="1"/>
</dbReference>
<evidence type="ECO:0000256" key="4">
    <source>
        <dbReference type="PROSITE-ProRule" id="PRU00335"/>
    </source>
</evidence>
<dbReference type="SUPFAM" id="SSF48498">
    <property type="entry name" value="Tetracyclin repressor-like, C-terminal domain"/>
    <property type="match status" value="1"/>
</dbReference>
<dbReference type="GO" id="GO:0003677">
    <property type="term" value="F:DNA binding"/>
    <property type="evidence" value="ECO:0007669"/>
    <property type="project" value="UniProtKB-UniRule"/>
</dbReference>
<dbReference type="SUPFAM" id="SSF46689">
    <property type="entry name" value="Homeodomain-like"/>
    <property type="match status" value="1"/>
</dbReference>
<evidence type="ECO:0000313" key="7">
    <source>
        <dbReference type="Proteomes" id="UP000234914"/>
    </source>
</evidence>
<dbReference type="RefSeq" id="WP_101964892.1">
    <property type="nucleotide sequence ID" value="NZ_JAHXOB010000013.1"/>
</dbReference>
<dbReference type="Proteomes" id="UP000234914">
    <property type="component" value="Unassembled WGS sequence"/>
</dbReference>
<accession>A0A2I1RGH4</accession>
<gene>
    <name evidence="6" type="ORF">CYJ96_09890</name>
</gene>
<reference evidence="6 7" key="1">
    <citation type="submission" date="2017-12" db="EMBL/GenBank/DDBJ databases">
        <title>Phylogenetic diversity of female urinary microbiome.</title>
        <authorList>
            <person name="Thomas-White K."/>
            <person name="Wolfe A.J."/>
        </authorList>
    </citation>
    <scope>NUCLEOTIDE SEQUENCE [LARGE SCALE GENOMIC DNA]</scope>
    <source>
        <strain evidence="6 7">UMB0416</strain>
    </source>
</reference>
<dbReference type="AlphaFoldDB" id="A0A2I1RGH4"/>
<evidence type="ECO:0000259" key="5">
    <source>
        <dbReference type="PROSITE" id="PS50977"/>
    </source>
</evidence>
<keyword evidence="3" id="KW-0804">Transcription</keyword>
<feature type="domain" description="HTH tetR-type" evidence="5">
    <location>
        <begin position="1"/>
        <end position="61"/>
    </location>
</feature>
<dbReference type="EMBL" id="PKJS01000012">
    <property type="protein sequence ID" value="PKZ68233.1"/>
    <property type="molecule type" value="Genomic_DNA"/>
</dbReference>
<dbReference type="InterPro" id="IPR001647">
    <property type="entry name" value="HTH_TetR"/>
</dbReference>
<keyword evidence="1" id="KW-0805">Transcription regulation</keyword>